<dbReference type="SFLD" id="SFLDS00003">
    <property type="entry name" value="Haloacid_Dehalogenase"/>
    <property type="match status" value="1"/>
</dbReference>
<sequence>MNAAAPSRRVDGILFDKDGTLFDFHATWSVWAYGVIRDLAAGDTALMDRLAAAADYDLARRRFRPGSPIIAGTNREAAECLARALPRRAVEEIEVYLMHSAARAPLAPAVPLAPFLDGLALTGLRLGVMTNDTEHGARAHLGAAGVIEHFHFIAGFDSGHGQKPSPAPLLAFATAMALDPARIAMVGDSTHDLMAGRAAGMQTIGVLTGPAQEAELAPLADAVLPDIGHIPGWLAG</sequence>
<dbReference type="Pfam" id="PF00702">
    <property type="entry name" value="Hydrolase"/>
    <property type="match status" value="1"/>
</dbReference>
<organism evidence="5 6">
    <name type="scientific">Roseovarius lutimaris</name>
    <dbReference type="NCBI Taxonomy" id="1005928"/>
    <lineage>
        <taxon>Bacteria</taxon>
        <taxon>Pseudomonadati</taxon>
        <taxon>Pseudomonadota</taxon>
        <taxon>Alphaproteobacteria</taxon>
        <taxon>Rhodobacterales</taxon>
        <taxon>Roseobacteraceae</taxon>
        <taxon>Roseovarius</taxon>
    </lineage>
</organism>
<evidence type="ECO:0000256" key="2">
    <source>
        <dbReference type="ARBA" id="ARBA00004818"/>
    </source>
</evidence>
<evidence type="ECO:0000313" key="6">
    <source>
        <dbReference type="Proteomes" id="UP000198599"/>
    </source>
</evidence>
<dbReference type="GO" id="GO:0008967">
    <property type="term" value="F:phosphoglycolate phosphatase activity"/>
    <property type="evidence" value="ECO:0007669"/>
    <property type="project" value="UniProtKB-EC"/>
</dbReference>
<dbReference type="PANTHER" id="PTHR43434:SF1">
    <property type="entry name" value="PHOSPHOGLYCOLATE PHOSPHATASE"/>
    <property type="match status" value="1"/>
</dbReference>
<dbReference type="Proteomes" id="UP000198599">
    <property type="component" value="Unassembled WGS sequence"/>
</dbReference>
<dbReference type="STRING" id="1005928.SAMN04487859_10932"/>
<protein>
    <recommendedName>
        <fullName evidence="4">phosphoglycolate phosphatase</fullName>
        <ecNumber evidence="4">3.1.3.18</ecNumber>
    </recommendedName>
</protein>
<comment type="catalytic activity">
    <reaction evidence="1">
        <text>2-phosphoglycolate + H2O = glycolate + phosphate</text>
        <dbReference type="Rhea" id="RHEA:14369"/>
        <dbReference type="ChEBI" id="CHEBI:15377"/>
        <dbReference type="ChEBI" id="CHEBI:29805"/>
        <dbReference type="ChEBI" id="CHEBI:43474"/>
        <dbReference type="ChEBI" id="CHEBI:58033"/>
        <dbReference type="EC" id="3.1.3.18"/>
    </reaction>
</comment>
<dbReference type="InterPro" id="IPR050155">
    <property type="entry name" value="HAD-like_hydrolase_sf"/>
</dbReference>
<evidence type="ECO:0000313" key="5">
    <source>
        <dbReference type="EMBL" id="SFN80003.1"/>
    </source>
</evidence>
<comment type="similarity">
    <text evidence="3">Belongs to the HAD-like hydrolase superfamily. CbbY/CbbZ/Gph/YieH family.</text>
</comment>
<dbReference type="EC" id="3.1.3.18" evidence="4"/>
<evidence type="ECO:0000256" key="1">
    <source>
        <dbReference type="ARBA" id="ARBA00000830"/>
    </source>
</evidence>
<dbReference type="GO" id="GO:0006281">
    <property type="term" value="P:DNA repair"/>
    <property type="evidence" value="ECO:0007669"/>
    <property type="project" value="TreeGrafter"/>
</dbReference>
<dbReference type="OrthoDB" id="9797743at2"/>
<dbReference type="RefSeq" id="WP_092837458.1">
    <property type="nucleotide sequence ID" value="NZ_FOVP01000009.1"/>
</dbReference>
<dbReference type="SFLD" id="SFLDG01129">
    <property type="entry name" value="C1.5:_HAD__Beta-PGM__Phosphata"/>
    <property type="match status" value="1"/>
</dbReference>
<dbReference type="InterPro" id="IPR023198">
    <property type="entry name" value="PGP-like_dom2"/>
</dbReference>
<gene>
    <name evidence="5" type="ORF">SAMN04487859_10932</name>
</gene>
<proteinExistence type="inferred from homology"/>
<dbReference type="AlphaFoldDB" id="A0A1I5BZ70"/>
<evidence type="ECO:0000256" key="4">
    <source>
        <dbReference type="ARBA" id="ARBA00013078"/>
    </source>
</evidence>
<dbReference type="Gene3D" id="1.10.150.240">
    <property type="entry name" value="Putative phosphatase, domain 2"/>
    <property type="match status" value="1"/>
</dbReference>
<dbReference type="GO" id="GO:0005829">
    <property type="term" value="C:cytosol"/>
    <property type="evidence" value="ECO:0007669"/>
    <property type="project" value="TreeGrafter"/>
</dbReference>
<dbReference type="SUPFAM" id="SSF56784">
    <property type="entry name" value="HAD-like"/>
    <property type="match status" value="1"/>
</dbReference>
<dbReference type="InterPro" id="IPR023214">
    <property type="entry name" value="HAD_sf"/>
</dbReference>
<dbReference type="InterPro" id="IPR036412">
    <property type="entry name" value="HAD-like_sf"/>
</dbReference>
<dbReference type="InterPro" id="IPR006439">
    <property type="entry name" value="HAD-SF_hydro_IA"/>
</dbReference>
<keyword evidence="6" id="KW-1185">Reference proteome</keyword>
<evidence type="ECO:0000256" key="3">
    <source>
        <dbReference type="ARBA" id="ARBA00006171"/>
    </source>
</evidence>
<dbReference type="Gene3D" id="3.40.50.1000">
    <property type="entry name" value="HAD superfamily/HAD-like"/>
    <property type="match status" value="1"/>
</dbReference>
<name>A0A1I5BZ70_9RHOB</name>
<accession>A0A1I5BZ70</accession>
<reference evidence="6" key="1">
    <citation type="submission" date="2016-10" db="EMBL/GenBank/DDBJ databases">
        <authorList>
            <person name="Varghese N."/>
            <person name="Submissions S."/>
        </authorList>
    </citation>
    <scope>NUCLEOTIDE SEQUENCE [LARGE SCALE GENOMIC DNA]</scope>
    <source>
        <strain evidence="6">DSM 28463</strain>
    </source>
</reference>
<dbReference type="EMBL" id="FOVP01000009">
    <property type="protein sequence ID" value="SFN80003.1"/>
    <property type="molecule type" value="Genomic_DNA"/>
</dbReference>
<dbReference type="PANTHER" id="PTHR43434">
    <property type="entry name" value="PHOSPHOGLYCOLATE PHOSPHATASE"/>
    <property type="match status" value="1"/>
</dbReference>
<comment type="pathway">
    <text evidence="2">Organic acid metabolism; glycolate biosynthesis; glycolate from 2-phosphoglycolate: step 1/1.</text>
</comment>
<dbReference type="NCBIfam" id="TIGR01549">
    <property type="entry name" value="HAD-SF-IA-v1"/>
    <property type="match status" value="1"/>
</dbReference>